<evidence type="ECO:0000313" key="2">
    <source>
        <dbReference type="Proteomes" id="UP000309668"/>
    </source>
</evidence>
<keyword evidence="2" id="KW-1185">Reference proteome</keyword>
<dbReference type="Proteomes" id="UP000309668">
    <property type="component" value="Unassembled WGS sequence"/>
</dbReference>
<gene>
    <name evidence="1" type="ORF">FEV51_12085</name>
</gene>
<reference evidence="1 2" key="1">
    <citation type="submission" date="2019-05" db="EMBL/GenBank/DDBJ databases">
        <title>Erythrobacter marisflavi sp. nov., isolated from isolated from water of an estuary environment.</title>
        <authorList>
            <person name="Yoon J.-H."/>
        </authorList>
    </citation>
    <scope>NUCLEOTIDE SEQUENCE [LARGE SCALE GENOMIC DNA]</scope>
    <source>
        <strain evidence="1 2">KEM-5</strain>
    </source>
</reference>
<proteinExistence type="predicted"/>
<accession>A0A5S3NZJ1</accession>
<dbReference type="OrthoDB" id="9806213at2"/>
<name>A0A5S3NZJ1_9SPHN</name>
<comment type="caution">
    <text evidence="1">The sequence shown here is derived from an EMBL/GenBank/DDBJ whole genome shotgun (WGS) entry which is preliminary data.</text>
</comment>
<evidence type="ECO:0008006" key="3">
    <source>
        <dbReference type="Google" id="ProtNLM"/>
    </source>
</evidence>
<evidence type="ECO:0000313" key="1">
    <source>
        <dbReference type="EMBL" id="TMM45825.1"/>
    </source>
</evidence>
<dbReference type="AlphaFoldDB" id="A0A5S3NZJ1"/>
<organism evidence="1 2">
    <name type="scientific">Qipengyuania marisflavi</name>
    <dbReference type="NCBI Taxonomy" id="2486356"/>
    <lineage>
        <taxon>Bacteria</taxon>
        <taxon>Pseudomonadati</taxon>
        <taxon>Pseudomonadota</taxon>
        <taxon>Alphaproteobacteria</taxon>
        <taxon>Sphingomonadales</taxon>
        <taxon>Erythrobacteraceae</taxon>
        <taxon>Qipengyuania</taxon>
    </lineage>
</organism>
<sequence>MKIVITEEGFDSLGTDKAWNKLSDTQKEAWTSALIAHAGQEHEYDWLEPFAKSAAKKNASLGKVGKPLIKVFVGAFGVRDPDVEPVRDGKGNIVPDDGLTDFENVPLGTSIEDYMDSEVLPWAGDAYVDQSYCDDQDEGVGIVGYEINFNRYFYQYQPPRGLEEIDADLKAVEADIAALLDEVTE</sequence>
<dbReference type="RefSeq" id="WP_138619294.1">
    <property type="nucleotide sequence ID" value="NZ_VCAO01000010.1"/>
</dbReference>
<protein>
    <recommendedName>
        <fullName evidence="3">SAM-dependent DNA methyltransferase</fullName>
    </recommendedName>
</protein>
<dbReference type="EMBL" id="VCAO01000010">
    <property type="protein sequence ID" value="TMM45825.1"/>
    <property type="molecule type" value="Genomic_DNA"/>
</dbReference>